<feature type="compositionally biased region" description="Polar residues" evidence="1">
    <location>
        <begin position="177"/>
        <end position="188"/>
    </location>
</feature>
<dbReference type="HOGENOM" id="CLU_976197_0_0_11"/>
<dbReference type="Pfam" id="PF13730">
    <property type="entry name" value="HTH_36"/>
    <property type="match status" value="1"/>
</dbReference>
<sequence>MSSRNIVRHHGLVGDKRGAHAPGGGFLYAGIPMALARDTKLSAHARSVALLAWSHDEKWQQSAADIAKELGMGRNTVAAALIELEERGWMVREVHYKPGKKVAQVWDFEIWHLQMSNIPFAPDEVERLRQPAPNGSRSTTEPAPNGSRGCSEREQVPAPNRSTIGIDREMHPEMHLSNASTDQETGHGSRSLAVAGPEPTAEDRPAKSRQADPDPEPASAGASEAPEEYRPTGLHPLAQPTLSADPFASEPAWRVEAVASEKRAARLLVPVAASAPHRIPDPFAS</sequence>
<dbReference type="InterPro" id="IPR036390">
    <property type="entry name" value="WH_DNA-bd_sf"/>
</dbReference>
<dbReference type="KEGG" id="rha:RHA1_ro06556"/>
<dbReference type="SUPFAM" id="SSF46785">
    <property type="entry name" value="Winged helix' DNA-binding domain"/>
    <property type="match status" value="1"/>
</dbReference>
<dbReference type="OrthoDB" id="4578891at2"/>
<name>Q0S2A7_RHOJR</name>
<feature type="region of interest" description="Disordered" evidence="1">
    <location>
        <begin position="128"/>
        <end position="245"/>
    </location>
</feature>
<evidence type="ECO:0000313" key="2">
    <source>
        <dbReference type="EMBL" id="ABG98329.1"/>
    </source>
</evidence>
<dbReference type="AlphaFoldDB" id="Q0S2A7"/>
<evidence type="ECO:0000256" key="1">
    <source>
        <dbReference type="SAM" id="MobiDB-lite"/>
    </source>
</evidence>
<gene>
    <name evidence="2" type="ordered locus">RHA1_ro06556</name>
</gene>
<reference evidence="3" key="1">
    <citation type="journal article" date="2006" name="Proc. Natl. Acad. Sci. U.S.A.">
        <title>The complete genome of Rhodococcus sp. RHA1 provides insights into a catabolic powerhouse.</title>
        <authorList>
            <person name="McLeod M.P."/>
            <person name="Warren R.L."/>
            <person name="Hsiao W.W.L."/>
            <person name="Araki N."/>
            <person name="Myhre M."/>
            <person name="Fernandes C."/>
            <person name="Miyazawa D."/>
            <person name="Wong W."/>
            <person name="Lillquist A.L."/>
            <person name="Wang D."/>
            <person name="Dosanjh M."/>
            <person name="Hara H."/>
            <person name="Petrescu A."/>
            <person name="Morin R.D."/>
            <person name="Yang G."/>
            <person name="Stott J.M."/>
            <person name="Schein J.E."/>
            <person name="Shin H."/>
            <person name="Smailus D."/>
            <person name="Siddiqui A.S."/>
            <person name="Marra M.A."/>
            <person name="Jones S.J.M."/>
            <person name="Holt R."/>
            <person name="Brinkman F.S.L."/>
            <person name="Miyauchi K."/>
            <person name="Fukuda M."/>
            <person name="Davies J.E."/>
            <person name="Mohn W.W."/>
            <person name="Eltis L.D."/>
        </authorList>
    </citation>
    <scope>NUCLEOTIDE SEQUENCE [LARGE SCALE GENOMIC DNA]</scope>
    <source>
        <strain evidence="3">RHA1</strain>
    </source>
</reference>
<evidence type="ECO:0000313" key="3">
    <source>
        <dbReference type="Proteomes" id="UP000008710"/>
    </source>
</evidence>
<dbReference type="EMBL" id="CP000431">
    <property type="protein sequence ID" value="ABG98329.1"/>
    <property type="molecule type" value="Genomic_DNA"/>
</dbReference>
<accession>Q0S2A7</accession>
<proteinExistence type="predicted"/>
<evidence type="ECO:0008006" key="4">
    <source>
        <dbReference type="Google" id="ProtNLM"/>
    </source>
</evidence>
<protein>
    <recommendedName>
        <fullName evidence="4">Helix-turn-helix domain-containing protein</fullName>
    </recommendedName>
</protein>
<organism evidence="2 3">
    <name type="scientific">Rhodococcus jostii (strain RHA1)</name>
    <dbReference type="NCBI Taxonomy" id="101510"/>
    <lineage>
        <taxon>Bacteria</taxon>
        <taxon>Bacillati</taxon>
        <taxon>Actinomycetota</taxon>
        <taxon>Actinomycetes</taxon>
        <taxon>Mycobacteriales</taxon>
        <taxon>Nocardiaceae</taxon>
        <taxon>Rhodococcus</taxon>
    </lineage>
</organism>
<dbReference type="Proteomes" id="UP000008710">
    <property type="component" value="Chromosome"/>
</dbReference>
<feature type="compositionally biased region" description="Polar residues" evidence="1">
    <location>
        <begin position="133"/>
        <end position="142"/>
    </location>
</feature>
<feature type="compositionally biased region" description="Basic and acidic residues" evidence="1">
    <location>
        <begin position="201"/>
        <end position="212"/>
    </location>
</feature>